<feature type="compositionally biased region" description="Polar residues" evidence="1">
    <location>
        <begin position="1"/>
        <end position="13"/>
    </location>
</feature>
<evidence type="ECO:0000313" key="3">
    <source>
        <dbReference type="Proteomes" id="UP001168821"/>
    </source>
</evidence>
<comment type="caution">
    <text evidence="2">The sequence shown here is derived from an EMBL/GenBank/DDBJ whole genome shotgun (WGS) entry which is preliminary data.</text>
</comment>
<protein>
    <submittedName>
        <fullName evidence="2">Uncharacterized protein</fullName>
    </submittedName>
</protein>
<reference evidence="2" key="1">
    <citation type="journal article" date="2023" name="G3 (Bethesda)">
        <title>Whole genome assemblies of Zophobas morio and Tenebrio molitor.</title>
        <authorList>
            <person name="Kaur S."/>
            <person name="Stinson S.A."/>
            <person name="diCenzo G.C."/>
        </authorList>
    </citation>
    <scope>NUCLEOTIDE SEQUENCE</scope>
    <source>
        <strain evidence="2">QUZm001</strain>
    </source>
</reference>
<evidence type="ECO:0000256" key="1">
    <source>
        <dbReference type="SAM" id="MobiDB-lite"/>
    </source>
</evidence>
<organism evidence="2 3">
    <name type="scientific">Zophobas morio</name>
    <dbReference type="NCBI Taxonomy" id="2755281"/>
    <lineage>
        <taxon>Eukaryota</taxon>
        <taxon>Metazoa</taxon>
        <taxon>Ecdysozoa</taxon>
        <taxon>Arthropoda</taxon>
        <taxon>Hexapoda</taxon>
        <taxon>Insecta</taxon>
        <taxon>Pterygota</taxon>
        <taxon>Neoptera</taxon>
        <taxon>Endopterygota</taxon>
        <taxon>Coleoptera</taxon>
        <taxon>Polyphaga</taxon>
        <taxon>Cucujiformia</taxon>
        <taxon>Tenebrionidae</taxon>
        <taxon>Zophobas</taxon>
    </lineage>
</organism>
<dbReference type="Proteomes" id="UP001168821">
    <property type="component" value="Unassembled WGS sequence"/>
</dbReference>
<accession>A0AA38MIT3</accession>
<name>A0AA38MIT3_9CUCU</name>
<feature type="region of interest" description="Disordered" evidence="1">
    <location>
        <begin position="1"/>
        <end position="34"/>
    </location>
</feature>
<gene>
    <name evidence="2" type="ORF">Zmor_010367</name>
</gene>
<dbReference type="EMBL" id="JALNTZ010000003">
    <property type="protein sequence ID" value="KAJ3658640.1"/>
    <property type="molecule type" value="Genomic_DNA"/>
</dbReference>
<sequence>MTNNESSLATDGSSCGRREGQDEVNEVGACDGPHMDREFVGVSRQKDADVAELEFSLISTCAASFESRTLDHFSKAKFLARGWRCFLAGCAGLSHLRYRREELCA</sequence>
<proteinExistence type="predicted"/>
<keyword evidence="3" id="KW-1185">Reference proteome</keyword>
<evidence type="ECO:0000313" key="2">
    <source>
        <dbReference type="EMBL" id="KAJ3658640.1"/>
    </source>
</evidence>
<dbReference type="AlphaFoldDB" id="A0AA38MIT3"/>